<dbReference type="EMBL" id="KQ981727">
    <property type="protein sequence ID" value="KYN36626.1"/>
    <property type="molecule type" value="Genomic_DNA"/>
</dbReference>
<proteinExistence type="predicted"/>
<feature type="non-terminal residue" evidence="1">
    <location>
        <position position="1"/>
    </location>
</feature>
<dbReference type="STRING" id="34720.A0A195F8B6"/>
<dbReference type="AlphaFoldDB" id="A0A195F8B6"/>
<gene>
    <name evidence="1" type="ORF">ALC56_08415</name>
</gene>
<dbReference type="Proteomes" id="UP000078541">
    <property type="component" value="Unassembled WGS sequence"/>
</dbReference>
<sequence>IIIYKVRIEVESYMTLSIICYNCFKFDHPSAVCKGDSKCSMCGESKHEKEYMTSTPKCANCKNEHISTDRSCLSYRKKYEIRKLMAYENLAMRDARKLVYKKPKMSNCSGSKDFPTLKEKIFVPYNKVTKSLPNQRSNDKGKLKKLYLYLKWRNNFIKKITLLRSFWILKETMGYRTSSPIKIIYGETKILTLNSRFKFLSCKFLLRNRTIIFIDGSRTDINGVSSVGMTSWSLNEFFTFSYKLFDVTSIYTTKAIALLTVLKRINISEHVNKTHLHFKAAISRDSTDLENLIVRICR</sequence>
<evidence type="ECO:0000313" key="2">
    <source>
        <dbReference type="Proteomes" id="UP000078541"/>
    </source>
</evidence>
<reference evidence="1 2" key="1">
    <citation type="submission" date="2016-03" db="EMBL/GenBank/DDBJ databases">
        <title>Trachymyrmex septentrionalis WGS genome.</title>
        <authorList>
            <person name="Nygaard S."/>
            <person name="Hu H."/>
            <person name="Boomsma J."/>
            <person name="Zhang G."/>
        </authorList>
    </citation>
    <scope>NUCLEOTIDE SEQUENCE [LARGE SCALE GENOMIC DNA]</scope>
    <source>
        <strain evidence="1">Tsep2-gDNA-1</strain>
        <tissue evidence="1">Whole body</tissue>
    </source>
</reference>
<organism evidence="1 2">
    <name type="scientific">Trachymyrmex septentrionalis</name>
    <dbReference type="NCBI Taxonomy" id="34720"/>
    <lineage>
        <taxon>Eukaryota</taxon>
        <taxon>Metazoa</taxon>
        <taxon>Ecdysozoa</taxon>
        <taxon>Arthropoda</taxon>
        <taxon>Hexapoda</taxon>
        <taxon>Insecta</taxon>
        <taxon>Pterygota</taxon>
        <taxon>Neoptera</taxon>
        <taxon>Endopterygota</taxon>
        <taxon>Hymenoptera</taxon>
        <taxon>Apocrita</taxon>
        <taxon>Aculeata</taxon>
        <taxon>Formicoidea</taxon>
        <taxon>Formicidae</taxon>
        <taxon>Myrmicinae</taxon>
        <taxon>Trachymyrmex</taxon>
    </lineage>
</organism>
<protein>
    <submittedName>
        <fullName evidence="1">Uncharacterized protein</fullName>
    </submittedName>
</protein>
<keyword evidence="2" id="KW-1185">Reference proteome</keyword>
<evidence type="ECO:0000313" key="1">
    <source>
        <dbReference type="EMBL" id="KYN36626.1"/>
    </source>
</evidence>
<name>A0A195F8B6_9HYME</name>
<accession>A0A195F8B6</accession>